<dbReference type="SUPFAM" id="SSF55729">
    <property type="entry name" value="Acyl-CoA N-acyltransferases (Nat)"/>
    <property type="match status" value="1"/>
</dbReference>
<reference evidence="1 2" key="1">
    <citation type="submission" date="2019-03" db="EMBL/GenBank/DDBJ databases">
        <title>Genomics of glacier-inhabiting Cryobacterium strains.</title>
        <authorList>
            <person name="Liu Q."/>
            <person name="Xin Y.-H."/>
        </authorList>
    </citation>
    <scope>NUCLEOTIDE SEQUENCE [LARGE SCALE GENOMIC DNA]</scope>
    <source>
        <strain evidence="1 2">TMT4-23</strain>
    </source>
</reference>
<dbReference type="Gene3D" id="3.40.630.30">
    <property type="match status" value="1"/>
</dbReference>
<gene>
    <name evidence="1" type="ORF">E3O65_15115</name>
</gene>
<keyword evidence="2" id="KW-1185">Reference proteome</keyword>
<evidence type="ECO:0000313" key="1">
    <source>
        <dbReference type="EMBL" id="TFC95375.1"/>
    </source>
</evidence>
<sequence>MDTDRVTYAWLGAVFVNPGMRGRGIATMLAAGSWLERLDQPNSQSPRLLSYSSVDCFQEARR</sequence>
<evidence type="ECO:0000313" key="2">
    <source>
        <dbReference type="Proteomes" id="UP000298355"/>
    </source>
</evidence>
<proteinExistence type="predicted"/>
<dbReference type="RefSeq" id="WP_134364549.1">
    <property type="nucleotide sequence ID" value="NZ_SOGJ01000034.1"/>
</dbReference>
<comment type="caution">
    <text evidence="1">The sequence shown here is derived from an EMBL/GenBank/DDBJ whole genome shotgun (WGS) entry which is preliminary data.</text>
</comment>
<organism evidence="1 2">
    <name type="scientific">Cryobacterium breve</name>
    <dbReference type="NCBI Taxonomy" id="1259258"/>
    <lineage>
        <taxon>Bacteria</taxon>
        <taxon>Bacillati</taxon>
        <taxon>Actinomycetota</taxon>
        <taxon>Actinomycetes</taxon>
        <taxon>Micrococcales</taxon>
        <taxon>Microbacteriaceae</taxon>
        <taxon>Cryobacterium</taxon>
    </lineage>
</organism>
<dbReference type="Proteomes" id="UP000298355">
    <property type="component" value="Unassembled WGS sequence"/>
</dbReference>
<accession>A0ABY2IUT9</accession>
<dbReference type="EMBL" id="SOGJ01000034">
    <property type="protein sequence ID" value="TFC95375.1"/>
    <property type="molecule type" value="Genomic_DNA"/>
</dbReference>
<evidence type="ECO:0008006" key="3">
    <source>
        <dbReference type="Google" id="ProtNLM"/>
    </source>
</evidence>
<dbReference type="InterPro" id="IPR016181">
    <property type="entry name" value="Acyl_CoA_acyltransferase"/>
</dbReference>
<dbReference type="CDD" id="cd04301">
    <property type="entry name" value="NAT_SF"/>
    <property type="match status" value="1"/>
</dbReference>
<name>A0ABY2IUT9_9MICO</name>
<protein>
    <recommendedName>
        <fullName evidence="3">N-acetyltransferase</fullName>
    </recommendedName>
</protein>